<accession>A0ABP0AU34</accession>
<evidence type="ECO:0000313" key="2">
    <source>
        <dbReference type="EMBL" id="CAK7210769.1"/>
    </source>
</evidence>
<reference evidence="2 3" key="1">
    <citation type="submission" date="2024-01" db="EMBL/GenBank/DDBJ databases">
        <authorList>
            <person name="Allen C."/>
            <person name="Tagirdzhanova G."/>
        </authorList>
    </citation>
    <scope>NUCLEOTIDE SEQUENCE [LARGE SCALE GENOMIC DNA]</scope>
</reference>
<evidence type="ECO:0000313" key="3">
    <source>
        <dbReference type="Proteomes" id="UP001642406"/>
    </source>
</evidence>
<keyword evidence="3" id="KW-1185">Reference proteome</keyword>
<sequence length="544" mass="61954">MDSRMITALDAILTHDLVREVLIVVQPRLSIRIAIVLTLLSASARIALGTILVTLMAFEVWMVLWSRKVEKDFDERDARDREKERALKSANDRHDAILHEFERQLDVALLVQQLNEDQQRPPTNRRAPKNKQGQKEKVWVQELREQQKTTGVKIRTRLTQTSTQQADGSMIGHLAGNPGKMPPAPYHEHIVRCVIAIQFDDGNTLLSFYNASELVDEFIENVAETIVQHAITHGSCAGMDPPMPAYEAYNHFALFLMDPTNLLRYVNDNTIGYAKNGARSAQMVTEIHERDGETLRATTTGIDPSSDALHGIRRSYVRLLQVYALARVLLKLENNKTPSAKPRCPEPTLFAAYRKILPLLNRVACQDATPELDMVNFVDFGALWRDMVDNFAGDYGTYYFNMIQRTYRYNAYENGAGDNRDGDDINDGMYLLYFCSAPGEYTDDAQIPPWREMIECVQHLETINLDDGSMLNIFSNGVNNDNNNDNDSNNDDSSNNHSHSVEADAPSMRQHVLRYMEEQRRLCAILREKFLTPEHLRRPGPSRQ</sequence>
<organism evidence="2 3">
    <name type="scientific">Sporothrix bragantina</name>
    <dbReference type="NCBI Taxonomy" id="671064"/>
    <lineage>
        <taxon>Eukaryota</taxon>
        <taxon>Fungi</taxon>
        <taxon>Dikarya</taxon>
        <taxon>Ascomycota</taxon>
        <taxon>Pezizomycotina</taxon>
        <taxon>Sordariomycetes</taxon>
        <taxon>Sordariomycetidae</taxon>
        <taxon>Ophiostomatales</taxon>
        <taxon>Ophiostomataceae</taxon>
        <taxon>Sporothrix</taxon>
    </lineage>
</organism>
<evidence type="ECO:0000256" key="1">
    <source>
        <dbReference type="SAM" id="MobiDB-lite"/>
    </source>
</evidence>
<proteinExistence type="predicted"/>
<comment type="caution">
    <text evidence="2">The sequence shown here is derived from an EMBL/GenBank/DDBJ whole genome shotgun (WGS) entry which is preliminary data.</text>
</comment>
<feature type="compositionally biased region" description="Low complexity" evidence="1">
    <location>
        <begin position="479"/>
        <end position="498"/>
    </location>
</feature>
<gene>
    <name evidence="2" type="ORF">SBRCBS47491_000891</name>
</gene>
<dbReference type="EMBL" id="CAWUHC010000005">
    <property type="protein sequence ID" value="CAK7210769.1"/>
    <property type="molecule type" value="Genomic_DNA"/>
</dbReference>
<dbReference type="Proteomes" id="UP001642406">
    <property type="component" value="Unassembled WGS sequence"/>
</dbReference>
<feature type="region of interest" description="Disordered" evidence="1">
    <location>
        <begin position="116"/>
        <end position="137"/>
    </location>
</feature>
<protein>
    <submittedName>
        <fullName evidence="2">Uncharacterized protein</fullName>
    </submittedName>
</protein>
<name>A0ABP0AU34_9PEZI</name>
<feature type="region of interest" description="Disordered" evidence="1">
    <location>
        <begin position="476"/>
        <end position="507"/>
    </location>
</feature>